<dbReference type="SUPFAM" id="SSF81321">
    <property type="entry name" value="Family A G protein-coupled receptor-like"/>
    <property type="match status" value="1"/>
</dbReference>
<dbReference type="GO" id="GO:0005886">
    <property type="term" value="C:plasma membrane"/>
    <property type="evidence" value="ECO:0007669"/>
    <property type="project" value="TreeGrafter"/>
</dbReference>
<keyword evidence="6" id="KW-0675">Receptor</keyword>
<dbReference type="GO" id="GO:0004930">
    <property type="term" value="F:G protein-coupled receptor activity"/>
    <property type="evidence" value="ECO:0007669"/>
    <property type="project" value="UniProtKB-KW"/>
</dbReference>
<keyword evidence="4" id="KW-0297">G-protein coupled receptor</keyword>
<keyword evidence="2 8" id="KW-0812">Transmembrane</keyword>
<evidence type="ECO:0000256" key="2">
    <source>
        <dbReference type="ARBA" id="ARBA00022692"/>
    </source>
</evidence>
<dbReference type="InterPro" id="IPR000276">
    <property type="entry name" value="GPCR_Rhodpsn"/>
</dbReference>
<proteinExistence type="predicted"/>
<dbReference type="PANTHER" id="PTHR24243">
    <property type="entry name" value="G-PROTEIN COUPLED RECEPTOR"/>
    <property type="match status" value="1"/>
</dbReference>
<dbReference type="InterPro" id="IPR017452">
    <property type="entry name" value="GPCR_Rhodpsn_7TM"/>
</dbReference>
<dbReference type="PRINTS" id="PR00237">
    <property type="entry name" value="GPCRRHODOPSN"/>
</dbReference>
<feature type="transmembrane region" description="Helical" evidence="8">
    <location>
        <begin position="705"/>
        <end position="725"/>
    </location>
</feature>
<feature type="transmembrane region" description="Helical" evidence="8">
    <location>
        <begin position="746"/>
        <end position="766"/>
    </location>
</feature>
<organism evidence="10 11">
    <name type="scientific">Magallana gigas</name>
    <name type="common">Pacific oyster</name>
    <name type="synonym">Crassostrea gigas</name>
    <dbReference type="NCBI Taxonomy" id="29159"/>
    <lineage>
        <taxon>Eukaryota</taxon>
        <taxon>Metazoa</taxon>
        <taxon>Spiralia</taxon>
        <taxon>Lophotrochozoa</taxon>
        <taxon>Mollusca</taxon>
        <taxon>Bivalvia</taxon>
        <taxon>Autobranchia</taxon>
        <taxon>Pteriomorphia</taxon>
        <taxon>Ostreida</taxon>
        <taxon>Ostreoidea</taxon>
        <taxon>Ostreidae</taxon>
        <taxon>Magallana</taxon>
    </lineage>
</organism>
<protein>
    <recommendedName>
        <fullName evidence="9">G-protein coupled receptors family 1 profile domain-containing protein</fullName>
    </recommendedName>
</protein>
<evidence type="ECO:0000256" key="3">
    <source>
        <dbReference type="ARBA" id="ARBA00022989"/>
    </source>
</evidence>
<accession>A0A8W8K583</accession>
<dbReference type="Gene3D" id="1.20.1070.10">
    <property type="entry name" value="Rhodopsin 7-helix transmembrane proteins"/>
    <property type="match status" value="1"/>
</dbReference>
<name>A0A8W8K583_MAGGI</name>
<keyword evidence="7" id="KW-0807">Transducer</keyword>
<comment type="subcellular location">
    <subcellularLocation>
        <location evidence="1">Membrane</location>
        <topology evidence="1">Multi-pass membrane protein</topology>
    </subcellularLocation>
</comment>
<sequence>MEDKSSFKPTVECNILHMGPYRIRYMSLLQGAEVTFPSSLSDCRGTPLFLACDVMPGNSNMSRISNKYGRLGMAAKFVLKDFHLDGYSKSSALWFFTIHGLFELAFSYHLRSLQKECIQHLSDLWLKSFSAENLSSETIEVTLENTVMNKVMSPFKLVSETPTADSHNCLTQPDKIPDNGHIKLAEGTGHDQDEIASVGSFMYDQMKVTQKEMEDSNIDTTRNNDSIRTNKNPVVRDTCVNKICEDCGQTLTCTTCNLNCSKNLRIAENHNISSKLSRNRDKPGKCCLCFQNIYGKNSDIAQYKICSACLKTVNTDISDDRLSVTNGRQKCGLKSQECCSVKCAKKTCIEKEQSDAGIGMFKCQFCDRLNGYNGQGIKKKREVYAITMLDSLLPWDDLYNLIQRALHNHLSVGEHLEKCLNLLELLNYHFRASDEGKGFDLDFLKFCCVKFKNSNTTVDRQDYDLEFSRGKVKFLTIVSMWLGSEFNNCSTTISRRVDEFKQQHINCIDNLPPANEIVDHIFPVFMSAFLLHWQGFSSIMNGLNETQLMAEHNYNSKKPKMEDSHTGPNYPLIQLILEFANNALISGVAHANPGIFTELMMDPMADDWNNTAAGRVQDWNDHMALIFIPATVFLAVCFILGIIANPTVIIVFLLRMKSSRDDRYFIPFLSFVDLLGLTLNCFGAWLQYFPYVHDDNFLSVPCKLYWFGSSSIASFSAFILIAIAVQRYLKICRPYGKQMDLKLRRLYLAVALFISSVIAFPFILFYDMVPIYSSDYNVTGYICSRGQTDWLNNEPMVYSVTIASLVFINIILLMTIYCSIGKAIFKQTRLKKRRNLSAKRRMGRINMDTTSFDVESMNGQGENGTLKNVQSDDVSEYSEWTLDRRDTRKKFKGTEMSNIPEHPAGNSLDLEKIRDTVRATTKTMHYYRNLRKRIDRFTWMFLILTTVAVISYVPKATLFILESLDILFWTKFSDPLRAVVEVVYRLHALHHTCNAFIYVYFDTHFRAEIKKFCTRVSER</sequence>
<keyword evidence="11" id="KW-1185">Reference proteome</keyword>
<keyword evidence="3 8" id="KW-1133">Transmembrane helix</keyword>
<evidence type="ECO:0000256" key="4">
    <source>
        <dbReference type="ARBA" id="ARBA00023040"/>
    </source>
</evidence>
<dbReference type="CDD" id="cd00637">
    <property type="entry name" value="7tm_classA_rhodopsin-like"/>
    <property type="match status" value="1"/>
</dbReference>
<feature type="transmembrane region" description="Helical" evidence="8">
    <location>
        <begin position="796"/>
        <end position="825"/>
    </location>
</feature>
<evidence type="ECO:0000256" key="7">
    <source>
        <dbReference type="ARBA" id="ARBA00023224"/>
    </source>
</evidence>
<dbReference type="Proteomes" id="UP000005408">
    <property type="component" value="Unassembled WGS sequence"/>
</dbReference>
<dbReference type="EnsemblMetazoa" id="G21714.4">
    <property type="protein sequence ID" value="G21714.4:cds"/>
    <property type="gene ID" value="G21714"/>
</dbReference>
<evidence type="ECO:0000256" key="5">
    <source>
        <dbReference type="ARBA" id="ARBA00023136"/>
    </source>
</evidence>
<dbReference type="Pfam" id="PF00001">
    <property type="entry name" value="7tm_1"/>
    <property type="match status" value="1"/>
</dbReference>
<dbReference type="AlphaFoldDB" id="A0A8W8K583"/>
<feature type="transmembrane region" description="Helical" evidence="8">
    <location>
        <begin position="665"/>
        <end position="685"/>
    </location>
</feature>
<evidence type="ECO:0000256" key="8">
    <source>
        <dbReference type="SAM" id="Phobius"/>
    </source>
</evidence>
<feature type="domain" description="G-protein coupled receptors family 1 profile" evidence="9">
    <location>
        <begin position="644"/>
        <end position="998"/>
    </location>
</feature>
<evidence type="ECO:0000256" key="6">
    <source>
        <dbReference type="ARBA" id="ARBA00023170"/>
    </source>
</evidence>
<reference evidence="10" key="1">
    <citation type="submission" date="2022-08" db="UniProtKB">
        <authorList>
            <consortium name="EnsemblMetazoa"/>
        </authorList>
    </citation>
    <scope>IDENTIFICATION</scope>
    <source>
        <strain evidence="10">05x7-T-G4-1.051#20</strain>
    </source>
</reference>
<feature type="transmembrane region" description="Helical" evidence="8">
    <location>
        <begin position="625"/>
        <end position="653"/>
    </location>
</feature>
<evidence type="ECO:0000313" key="10">
    <source>
        <dbReference type="EnsemblMetazoa" id="G21714.4:cds"/>
    </source>
</evidence>
<keyword evidence="5 8" id="KW-0472">Membrane</keyword>
<dbReference type="PANTHER" id="PTHR24243:SF233">
    <property type="entry name" value="THYROTROPIN-RELEASING HORMONE RECEPTOR"/>
    <property type="match status" value="1"/>
</dbReference>
<feature type="transmembrane region" description="Helical" evidence="8">
    <location>
        <begin position="937"/>
        <end position="962"/>
    </location>
</feature>
<evidence type="ECO:0000256" key="1">
    <source>
        <dbReference type="ARBA" id="ARBA00004141"/>
    </source>
</evidence>
<evidence type="ECO:0000313" key="11">
    <source>
        <dbReference type="Proteomes" id="UP000005408"/>
    </source>
</evidence>
<dbReference type="PROSITE" id="PS50262">
    <property type="entry name" value="G_PROTEIN_RECEP_F1_2"/>
    <property type="match status" value="1"/>
</dbReference>
<evidence type="ECO:0000259" key="9">
    <source>
        <dbReference type="PROSITE" id="PS50262"/>
    </source>
</evidence>